<dbReference type="InterPro" id="IPR017871">
    <property type="entry name" value="ABC_transporter-like_CS"/>
</dbReference>
<comment type="caution">
    <text evidence="7">The sequence shown here is derived from an EMBL/GenBank/DDBJ whole genome shotgun (WGS) entry which is preliminary data.</text>
</comment>
<evidence type="ECO:0000313" key="8">
    <source>
        <dbReference type="Proteomes" id="UP000284451"/>
    </source>
</evidence>
<keyword evidence="3" id="KW-0677">Repeat</keyword>
<keyword evidence="5 7" id="KW-0067">ATP-binding</keyword>
<evidence type="ECO:0000256" key="2">
    <source>
        <dbReference type="ARBA" id="ARBA00022597"/>
    </source>
</evidence>
<dbReference type="CDD" id="cd03216">
    <property type="entry name" value="ABC_Carb_Monos_I"/>
    <property type="match status" value="1"/>
</dbReference>
<name>A0A443KNT5_9RHOB</name>
<dbReference type="EMBL" id="SAUY01000002">
    <property type="protein sequence ID" value="RWR34572.1"/>
    <property type="molecule type" value="Genomic_DNA"/>
</dbReference>
<dbReference type="PANTHER" id="PTHR43790">
    <property type="entry name" value="CARBOHYDRATE TRANSPORT ATP-BINDING PROTEIN MG119-RELATED"/>
    <property type="match status" value="1"/>
</dbReference>
<dbReference type="Gene3D" id="3.40.50.300">
    <property type="entry name" value="P-loop containing nucleotide triphosphate hydrolases"/>
    <property type="match status" value="2"/>
</dbReference>
<feature type="domain" description="ABC transporter" evidence="6">
    <location>
        <begin position="6"/>
        <end position="239"/>
    </location>
</feature>
<dbReference type="InterPro" id="IPR003593">
    <property type="entry name" value="AAA+_ATPase"/>
</dbReference>
<proteinExistence type="predicted"/>
<dbReference type="GO" id="GO:0005524">
    <property type="term" value="F:ATP binding"/>
    <property type="evidence" value="ECO:0007669"/>
    <property type="project" value="UniProtKB-KW"/>
</dbReference>
<evidence type="ECO:0000256" key="1">
    <source>
        <dbReference type="ARBA" id="ARBA00022448"/>
    </source>
</evidence>
<dbReference type="SMART" id="SM00382">
    <property type="entry name" value="AAA"/>
    <property type="match status" value="2"/>
</dbReference>
<evidence type="ECO:0000256" key="4">
    <source>
        <dbReference type="ARBA" id="ARBA00022741"/>
    </source>
</evidence>
<dbReference type="InterPro" id="IPR003439">
    <property type="entry name" value="ABC_transporter-like_ATP-bd"/>
</dbReference>
<dbReference type="SUPFAM" id="SSF52540">
    <property type="entry name" value="P-loop containing nucleoside triphosphate hydrolases"/>
    <property type="match status" value="2"/>
</dbReference>
<evidence type="ECO:0000313" key="7">
    <source>
        <dbReference type="EMBL" id="RWR34572.1"/>
    </source>
</evidence>
<accession>A0A443KNT5</accession>
<gene>
    <name evidence="7" type="ORF">D2T29_03235</name>
</gene>
<keyword evidence="2" id="KW-0762">Sugar transport</keyword>
<dbReference type="Pfam" id="PF00005">
    <property type="entry name" value="ABC_tran"/>
    <property type="match status" value="2"/>
</dbReference>
<dbReference type="GO" id="GO:0016887">
    <property type="term" value="F:ATP hydrolysis activity"/>
    <property type="evidence" value="ECO:0007669"/>
    <property type="project" value="InterPro"/>
</dbReference>
<dbReference type="PANTHER" id="PTHR43790:SF9">
    <property type="entry name" value="GALACTOFURANOSE TRANSPORTER ATP-BINDING PROTEIN YTFR"/>
    <property type="match status" value="1"/>
</dbReference>
<dbReference type="Proteomes" id="UP000284451">
    <property type="component" value="Unassembled WGS sequence"/>
</dbReference>
<dbReference type="AlphaFoldDB" id="A0A443KNT5"/>
<feature type="domain" description="ABC transporter" evidence="6">
    <location>
        <begin position="251"/>
        <end position="495"/>
    </location>
</feature>
<organism evidence="7 8">
    <name type="scientific">Paenirhodobacter populi</name>
    <dbReference type="NCBI Taxonomy" id="2306993"/>
    <lineage>
        <taxon>Bacteria</taxon>
        <taxon>Pseudomonadati</taxon>
        <taxon>Pseudomonadota</taxon>
        <taxon>Alphaproteobacteria</taxon>
        <taxon>Rhodobacterales</taxon>
        <taxon>Rhodobacter group</taxon>
        <taxon>Paenirhodobacter</taxon>
    </lineage>
</organism>
<dbReference type="RefSeq" id="WP_128231312.1">
    <property type="nucleotide sequence ID" value="NZ_SAUY01000002.1"/>
</dbReference>
<dbReference type="PROSITE" id="PS50893">
    <property type="entry name" value="ABC_TRANSPORTER_2"/>
    <property type="match status" value="2"/>
</dbReference>
<evidence type="ECO:0000256" key="5">
    <source>
        <dbReference type="ARBA" id="ARBA00022840"/>
    </source>
</evidence>
<dbReference type="CDD" id="cd03215">
    <property type="entry name" value="ABC_Carb_Monos_II"/>
    <property type="match status" value="1"/>
</dbReference>
<dbReference type="InterPro" id="IPR050107">
    <property type="entry name" value="ABC_carbohydrate_import_ATPase"/>
</dbReference>
<dbReference type="InterPro" id="IPR027417">
    <property type="entry name" value="P-loop_NTPase"/>
</dbReference>
<evidence type="ECO:0000259" key="6">
    <source>
        <dbReference type="PROSITE" id="PS50893"/>
    </source>
</evidence>
<reference evidence="7 8" key="1">
    <citation type="submission" date="2019-01" db="EMBL/GenBank/DDBJ databases">
        <title>Sinorhodobacter populi sp. nov. isolated from the symptomatic bark tissue of Populus euramericana canker.</title>
        <authorList>
            <person name="Xu G."/>
        </authorList>
    </citation>
    <scope>NUCLEOTIDE SEQUENCE [LARGE SCALE GENOMIC DNA]</scope>
    <source>
        <strain evidence="7 8">07D10-4-3</strain>
    </source>
</reference>
<protein>
    <submittedName>
        <fullName evidence="7">Sugar ABC transporter ATP-binding protein</fullName>
    </submittedName>
</protein>
<sequence>MEKPVLLVQGLVKRYGGIQALGGVDFEVVPGEIHALCGENGAGKSTLVKILGGLEAPQEGTVTIDGVAIDFGQRTDPRLLSIVHQELSIIPHISVLDNVMIGDPRVGEIYIRARYRAEARHRLDEIGLGHVPLDAPASGLTLAEQQLLEICRAMMRGAKILILDEPTASLSDAEIQHVFKAVRWLRDQGTAIIYISHRLPEIFELTDRVTVFRNGQRILTKPTSGWTNEELVAQMIGRAIQPAHSVPAQDLRQRPVVLELRGFELPGRLRPVDLTVRAGEIVGVVGQLGSGGNALVEALAGLEPRYGGEILFEGASRDLRSIPAAMAAGIGYVSEDRAGKSLFLGAPIEVNLTSAILAELQSAGVLRFGTARSVAQDLARRFQVDVRRLPLPVNSMSGGNQQKVAIAKTVAQKPRLLLLNEPTRGVDVGARSEVYRELKALAAQGLAVVYFSTDLEELRELSYRIVTVFRGRIVRDVAVENTSMEGILADILRGSAESGEAAA</sequence>
<keyword evidence="1" id="KW-0813">Transport</keyword>
<keyword evidence="4" id="KW-0547">Nucleotide-binding</keyword>
<dbReference type="PROSITE" id="PS00211">
    <property type="entry name" value="ABC_TRANSPORTER_1"/>
    <property type="match status" value="1"/>
</dbReference>
<reference evidence="7 8" key="2">
    <citation type="submission" date="2019-01" db="EMBL/GenBank/DDBJ databases">
        <authorList>
            <person name="Li Y."/>
        </authorList>
    </citation>
    <scope>NUCLEOTIDE SEQUENCE [LARGE SCALE GENOMIC DNA]</scope>
    <source>
        <strain evidence="7 8">07D10-4-3</strain>
    </source>
</reference>
<evidence type="ECO:0000256" key="3">
    <source>
        <dbReference type="ARBA" id="ARBA00022737"/>
    </source>
</evidence>